<sequence>MNRKIHIALGVLGVLTLFSCEKKYDDLIPPQYNTILLLKEEGERSVTLYSTGEDAEYDLTILKSGNAPDASAQVKLQVMSDTELEFYSQAIGRKYKALPASTYQLGEQDIAFASSEKYKKSKVQLKTNAIKQLLDGSNSDYNYVLPLELVKANSKDSVNADKKIVLLKPEVVIPVVNYSSNAASVNISTTDLVSYNFTMTLPFVSPWDFECQVAVSENTLLTSDQIFFENGGKVIFKRGRSVSEPVSIKVAKVGDFVGNKAIVPIKVISSTKSGIQLPETSFYLEVIYGGEHYKINVSASMLSTNEEELYEGGGQGFLRNMVDGNPETYFHSRWNSSGGHTSHYHYFSVDVGRQITQTAFSFVTRHNNSITIPQEIMVYVSQDGNNWTELQHITEGFPTQSRVTYHSYTVKSEQSFRYIRYEVRRNNHPNQPRLFALAEFTLYGK</sequence>
<dbReference type="Pfam" id="PF08522">
    <property type="entry name" value="BT_3987-like_N"/>
    <property type="match status" value="1"/>
</dbReference>
<proteinExistence type="predicted"/>
<accession>A0AAC9Z378</accession>
<reference evidence="3" key="1">
    <citation type="submission" date="2017-06" db="EMBL/GenBank/DDBJ databases">
        <title>Capnocytophaga spp. assemblies.</title>
        <authorList>
            <person name="Gulvik C.A."/>
        </authorList>
    </citation>
    <scope>NUCLEOTIDE SEQUENCE [LARGE SCALE GENOMIC DNA]</scope>
    <source>
        <strain evidence="3">H3936</strain>
    </source>
</reference>
<evidence type="ECO:0000313" key="2">
    <source>
        <dbReference type="EMBL" id="ATA93603.1"/>
    </source>
</evidence>
<dbReference type="Pfam" id="PF00754">
    <property type="entry name" value="F5_F8_type_C"/>
    <property type="match status" value="1"/>
</dbReference>
<dbReference type="InterPro" id="IPR008979">
    <property type="entry name" value="Galactose-bd-like_sf"/>
</dbReference>
<dbReference type="PROSITE" id="PS50022">
    <property type="entry name" value="FA58C_3"/>
    <property type="match status" value="1"/>
</dbReference>
<dbReference type="AlphaFoldDB" id="A0AAC9Z378"/>
<protein>
    <submittedName>
        <fullName evidence="2">Alpha-sialidase</fullName>
    </submittedName>
</protein>
<name>A0AAC9Z378_9FLAO</name>
<organism evidence="2 3">
    <name type="scientific">Capnocytophaga canimorsus</name>
    <dbReference type="NCBI Taxonomy" id="28188"/>
    <lineage>
        <taxon>Bacteria</taxon>
        <taxon>Pseudomonadati</taxon>
        <taxon>Bacteroidota</taxon>
        <taxon>Flavobacteriia</taxon>
        <taxon>Flavobacteriales</taxon>
        <taxon>Flavobacteriaceae</taxon>
        <taxon>Capnocytophaga</taxon>
    </lineage>
</organism>
<dbReference type="Proteomes" id="UP000243753">
    <property type="component" value="Chromosome"/>
</dbReference>
<dbReference type="InterPro" id="IPR000421">
    <property type="entry name" value="FA58C"/>
</dbReference>
<dbReference type="EMBL" id="CP022389">
    <property type="protein sequence ID" value="ATA93603.1"/>
    <property type="molecule type" value="Genomic_DNA"/>
</dbReference>
<feature type="domain" description="F5/8 type C" evidence="1">
    <location>
        <begin position="332"/>
        <end position="445"/>
    </location>
</feature>
<evidence type="ECO:0000313" key="3">
    <source>
        <dbReference type="Proteomes" id="UP000243753"/>
    </source>
</evidence>
<gene>
    <name evidence="2" type="ORF">CGC54_04270</name>
</gene>
<dbReference type="SUPFAM" id="SSF49785">
    <property type="entry name" value="Galactose-binding domain-like"/>
    <property type="match status" value="1"/>
</dbReference>
<dbReference type="Gene3D" id="2.60.120.260">
    <property type="entry name" value="Galactose-binding domain-like"/>
    <property type="match status" value="1"/>
</dbReference>
<dbReference type="Gene3D" id="2.60.40.1740">
    <property type="entry name" value="hypothetical protein (bacova_03559)"/>
    <property type="match status" value="1"/>
</dbReference>
<dbReference type="PROSITE" id="PS51257">
    <property type="entry name" value="PROKAR_LIPOPROTEIN"/>
    <property type="match status" value="1"/>
</dbReference>
<dbReference type="RefSeq" id="WP_095918642.1">
    <property type="nucleotide sequence ID" value="NZ_CP022389.1"/>
</dbReference>
<dbReference type="InterPro" id="IPR013728">
    <property type="entry name" value="BT_3987-like_N"/>
</dbReference>
<evidence type="ECO:0000259" key="1">
    <source>
        <dbReference type="PROSITE" id="PS50022"/>
    </source>
</evidence>